<comment type="caution">
    <text evidence="1">The sequence shown here is derived from an EMBL/GenBank/DDBJ whole genome shotgun (WGS) entry which is preliminary data.</text>
</comment>
<gene>
    <name evidence="1" type="ORF">TIFTF001_004374</name>
</gene>
<dbReference type="PANTHER" id="PTHR33018:SF34">
    <property type="entry name" value="OS02G0472350 PROTEIN"/>
    <property type="match status" value="1"/>
</dbReference>
<accession>A0AA87ZBF0</accession>
<protein>
    <submittedName>
        <fullName evidence="1">Uncharacterized protein</fullName>
    </submittedName>
</protein>
<dbReference type="EMBL" id="BTGU01000004">
    <property type="protein sequence ID" value="GMN33839.1"/>
    <property type="molecule type" value="Genomic_DNA"/>
</dbReference>
<evidence type="ECO:0000313" key="2">
    <source>
        <dbReference type="Proteomes" id="UP001187192"/>
    </source>
</evidence>
<name>A0AA87ZBF0_FICCA</name>
<organism evidence="1 2">
    <name type="scientific">Ficus carica</name>
    <name type="common">Common fig</name>
    <dbReference type="NCBI Taxonomy" id="3494"/>
    <lineage>
        <taxon>Eukaryota</taxon>
        <taxon>Viridiplantae</taxon>
        <taxon>Streptophyta</taxon>
        <taxon>Embryophyta</taxon>
        <taxon>Tracheophyta</taxon>
        <taxon>Spermatophyta</taxon>
        <taxon>Magnoliopsida</taxon>
        <taxon>eudicotyledons</taxon>
        <taxon>Gunneridae</taxon>
        <taxon>Pentapetalae</taxon>
        <taxon>rosids</taxon>
        <taxon>fabids</taxon>
        <taxon>Rosales</taxon>
        <taxon>Moraceae</taxon>
        <taxon>Ficeae</taxon>
        <taxon>Ficus</taxon>
    </lineage>
</organism>
<keyword evidence="2" id="KW-1185">Reference proteome</keyword>
<proteinExistence type="predicted"/>
<dbReference type="AlphaFoldDB" id="A0AA87ZBF0"/>
<sequence length="217" mass="24879">MCINYEVWQRKTKRTDEIVERYEVWLAGRVPKKKCVANDLVEKIAQNMGELSELEKKKKEKKKGKLRTEGSNDVLSMALGTPEHWGKVRGVGPDVTATLYFGKSLQPQRVVTFDFTRENNVNFAVDAVDNIVADGIAYESNDMNDTIHEIGSSAITFYFRVLYNKMLRLGRQETFVVMPPWLVGRETGKPENRAINLAKKMETFQPGQLLLVPWHEK</sequence>
<evidence type="ECO:0000313" key="1">
    <source>
        <dbReference type="EMBL" id="GMN33839.1"/>
    </source>
</evidence>
<dbReference type="PANTHER" id="PTHR33018">
    <property type="entry name" value="OS10G0338966 PROTEIN-RELATED"/>
    <property type="match status" value="1"/>
</dbReference>
<reference evidence="1" key="1">
    <citation type="submission" date="2023-07" db="EMBL/GenBank/DDBJ databases">
        <title>draft genome sequence of fig (Ficus carica).</title>
        <authorList>
            <person name="Takahashi T."/>
            <person name="Nishimura K."/>
        </authorList>
    </citation>
    <scope>NUCLEOTIDE SEQUENCE</scope>
</reference>
<dbReference type="Proteomes" id="UP001187192">
    <property type="component" value="Unassembled WGS sequence"/>
</dbReference>